<dbReference type="EMBL" id="KK914929">
    <property type="protein sequence ID" value="KDP26132.1"/>
    <property type="molecule type" value="Genomic_DNA"/>
</dbReference>
<organism evidence="4 5">
    <name type="scientific">Jatropha curcas</name>
    <name type="common">Barbados nut</name>
    <dbReference type="NCBI Taxonomy" id="180498"/>
    <lineage>
        <taxon>Eukaryota</taxon>
        <taxon>Viridiplantae</taxon>
        <taxon>Streptophyta</taxon>
        <taxon>Embryophyta</taxon>
        <taxon>Tracheophyta</taxon>
        <taxon>Spermatophyta</taxon>
        <taxon>Magnoliopsida</taxon>
        <taxon>eudicotyledons</taxon>
        <taxon>Gunneridae</taxon>
        <taxon>Pentapetalae</taxon>
        <taxon>rosids</taxon>
        <taxon>fabids</taxon>
        <taxon>Malpighiales</taxon>
        <taxon>Euphorbiaceae</taxon>
        <taxon>Crotonoideae</taxon>
        <taxon>Jatropheae</taxon>
        <taxon>Jatropha</taxon>
    </lineage>
</organism>
<dbReference type="PRINTS" id="PR00320">
    <property type="entry name" value="GPROTEINBRPT"/>
</dbReference>
<dbReference type="PROSITE" id="PS50294">
    <property type="entry name" value="WD_REPEATS_REGION"/>
    <property type="match status" value="3"/>
</dbReference>
<gene>
    <name evidence="4" type="ORF">JCGZ_22233</name>
</gene>
<feature type="repeat" description="WD" evidence="3">
    <location>
        <begin position="307"/>
        <end position="347"/>
    </location>
</feature>
<evidence type="ECO:0000313" key="5">
    <source>
        <dbReference type="Proteomes" id="UP000027138"/>
    </source>
</evidence>
<dbReference type="InterPro" id="IPR020472">
    <property type="entry name" value="WD40_PAC1"/>
</dbReference>
<dbReference type="InterPro" id="IPR015943">
    <property type="entry name" value="WD40/YVTN_repeat-like_dom_sf"/>
</dbReference>
<evidence type="ECO:0000256" key="1">
    <source>
        <dbReference type="ARBA" id="ARBA00022574"/>
    </source>
</evidence>
<keyword evidence="2" id="KW-0677">Repeat</keyword>
<dbReference type="InterPro" id="IPR001680">
    <property type="entry name" value="WD40_rpt"/>
</dbReference>
<reference evidence="4 5" key="1">
    <citation type="journal article" date="2014" name="PLoS ONE">
        <title>Global Analysis of Gene Expression Profiles in Physic Nut (Jatropha curcas L.) Seedlings Exposed to Salt Stress.</title>
        <authorList>
            <person name="Zhang L."/>
            <person name="Zhang C."/>
            <person name="Wu P."/>
            <person name="Chen Y."/>
            <person name="Li M."/>
            <person name="Jiang H."/>
            <person name="Wu G."/>
        </authorList>
    </citation>
    <scope>NUCLEOTIDE SEQUENCE [LARGE SCALE GENOMIC DNA]</scope>
    <source>
        <strain evidence="5">cv. GZQX0401</strain>
        <tissue evidence="4">Young leaves</tissue>
    </source>
</reference>
<dbReference type="STRING" id="180498.A0A067JQF7"/>
<dbReference type="PANTHER" id="PTHR14221">
    <property type="entry name" value="WD REPEAT DOMAIN 44"/>
    <property type="match status" value="1"/>
</dbReference>
<accession>A0A067JQF7</accession>
<dbReference type="Proteomes" id="UP000027138">
    <property type="component" value="Unassembled WGS sequence"/>
</dbReference>
<feature type="repeat" description="WD" evidence="3">
    <location>
        <begin position="347"/>
        <end position="379"/>
    </location>
</feature>
<dbReference type="SMART" id="SM00320">
    <property type="entry name" value="WD40"/>
    <property type="match status" value="6"/>
</dbReference>
<dbReference type="FunFam" id="2.130.10.10:FF:000849">
    <property type="entry name" value="WD repeat-containing protein 44"/>
    <property type="match status" value="1"/>
</dbReference>
<dbReference type="Gene3D" id="2.130.10.10">
    <property type="entry name" value="YVTN repeat-like/Quinoprotein amine dehydrogenase"/>
    <property type="match status" value="1"/>
</dbReference>
<dbReference type="InterPro" id="IPR036322">
    <property type="entry name" value="WD40_repeat_dom_sf"/>
</dbReference>
<dbReference type="AlphaFoldDB" id="A0A067JQF7"/>
<dbReference type="PROSITE" id="PS50082">
    <property type="entry name" value="WD_REPEATS_2"/>
    <property type="match status" value="3"/>
</dbReference>
<keyword evidence="5" id="KW-1185">Reference proteome</keyword>
<dbReference type="KEGG" id="jcu:105645159"/>
<evidence type="ECO:0000313" key="4">
    <source>
        <dbReference type="EMBL" id="KDP26132.1"/>
    </source>
</evidence>
<dbReference type="InterPro" id="IPR040324">
    <property type="entry name" value="WDR44/Dgr2"/>
</dbReference>
<dbReference type="SUPFAM" id="SSF50978">
    <property type="entry name" value="WD40 repeat-like"/>
    <property type="match status" value="1"/>
</dbReference>
<dbReference type="Pfam" id="PF00400">
    <property type="entry name" value="WD40"/>
    <property type="match status" value="4"/>
</dbReference>
<proteinExistence type="predicted"/>
<keyword evidence="1 3" id="KW-0853">WD repeat</keyword>
<protein>
    <submittedName>
        <fullName evidence="4">Uncharacterized protein</fullName>
    </submittedName>
</protein>
<name>A0A067JQF7_JATCU</name>
<evidence type="ECO:0000256" key="2">
    <source>
        <dbReference type="ARBA" id="ARBA00022737"/>
    </source>
</evidence>
<dbReference type="OrthoDB" id="408728at2759"/>
<evidence type="ECO:0000256" key="3">
    <source>
        <dbReference type="PROSITE-ProRule" id="PRU00221"/>
    </source>
</evidence>
<feature type="repeat" description="WD" evidence="3">
    <location>
        <begin position="220"/>
        <end position="255"/>
    </location>
</feature>
<dbReference type="PANTHER" id="PTHR14221:SF31">
    <property type="entry name" value="TRANSDUCIN_WD40 REPEAT-LIKE SUPERFAMILY PROTEIN"/>
    <property type="match status" value="1"/>
</dbReference>
<sequence length="660" mass="74456">MLNSDKGEDELFFDSADCLPLEESIVTKEENLRFDNLEYQIWLNEPQSVKERRKNFFCEMGMADLASKSNDNEIIGLERISKSSGAVSSSPVLCTYAEERNLVFCGRETNCEANSMIDEMEENLFDKPNLTFENENSGFLPSAIKCEDSDAEECKSFDGGKEKMKRWWKFFVHKRRQREVTCLSTGSKSNPEATKTNRVIVKQNKKRCMELTGVFMGQKIQAHKGFIWAMKFSPDGQYLATGGEDGIVRIWRVTTVDASCKSFAYERNIGCNLKEGKPSFSSKKVSHASVVIPEKIFQIEDSPVHEFYGHARDVLDLAWSSSNCLLSSSKDKTVRLWQVGSNHCLNVFHHTNYVTCIQFNPTDETHFISGSIDGKVRIWGVFEGRVVNWVDARDVTSAICYQPDGKGFVVGSITGTCRFYEASDNDIQLEAQIHVQGRKKMLGNRITGIQFSKERSQRVMISSEDSRLRIFDGVDIVHKYKGLPKSGSQMSASFTSTGRHIISVGEDCRVYVWNYDAFCTPSSKHTKSVTSCEHFFSEGVSIAVPWSGMQTELKGFNSGNIATGVQQEVEGASRRRDSDRFSLGNWLFMDGGCRGSSATWPEEKLPRWDVTTISDENYQQKLRNSNDHMALSDAWGLVMVGAGWDGTIRTFHNYGLPVRI</sequence>